<dbReference type="Proteomes" id="UP001595705">
    <property type="component" value="Unassembled WGS sequence"/>
</dbReference>
<accession>A0ABV7XI53</accession>
<dbReference type="InterPro" id="IPR013785">
    <property type="entry name" value="Aldolase_TIM"/>
</dbReference>
<keyword evidence="5 9" id="KW-0028">Amino-acid biosynthesis</keyword>
<dbReference type="CDD" id="cd00405">
    <property type="entry name" value="PRAI"/>
    <property type="match status" value="1"/>
</dbReference>
<dbReference type="InterPro" id="IPR044643">
    <property type="entry name" value="TrpF_fam"/>
</dbReference>
<dbReference type="GO" id="GO:0004640">
    <property type="term" value="F:phosphoribosylanthranilate isomerase activity"/>
    <property type="evidence" value="ECO:0007669"/>
    <property type="project" value="UniProtKB-EC"/>
</dbReference>
<evidence type="ECO:0000256" key="5">
    <source>
        <dbReference type="ARBA" id="ARBA00022605"/>
    </source>
</evidence>
<feature type="domain" description="N-(5'phosphoribosyl) anthranilate isomerase (PRAI)" evidence="10">
    <location>
        <begin position="11"/>
        <end position="207"/>
    </location>
</feature>
<reference evidence="12" key="1">
    <citation type="journal article" date="2019" name="Int. J. Syst. Evol. Microbiol.">
        <title>The Global Catalogue of Microorganisms (GCM) 10K type strain sequencing project: providing services to taxonomists for standard genome sequencing and annotation.</title>
        <authorList>
            <consortium name="The Broad Institute Genomics Platform"/>
            <consortium name="The Broad Institute Genome Sequencing Center for Infectious Disease"/>
            <person name="Wu L."/>
            <person name="Ma J."/>
        </authorList>
    </citation>
    <scope>NUCLEOTIDE SEQUENCE [LARGE SCALE GENOMIC DNA]</scope>
    <source>
        <strain evidence="12">KCTC 42441</strain>
    </source>
</reference>
<evidence type="ECO:0000313" key="11">
    <source>
        <dbReference type="EMBL" id="MFC3715729.1"/>
    </source>
</evidence>
<name>A0ABV7XI53_9GAMM</name>
<evidence type="ECO:0000256" key="9">
    <source>
        <dbReference type="HAMAP-Rule" id="MF_00135"/>
    </source>
</evidence>
<comment type="catalytic activity">
    <reaction evidence="1 9">
        <text>N-(5-phospho-beta-D-ribosyl)anthranilate = 1-(2-carboxyphenylamino)-1-deoxy-D-ribulose 5-phosphate</text>
        <dbReference type="Rhea" id="RHEA:21540"/>
        <dbReference type="ChEBI" id="CHEBI:18277"/>
        <dbReference type="ChEBI" id="CHEBI:58613"/>
        <dbReference type="EC" id="5.3.1.24"/>
    </reaction>
</comment>
<dbReference type="EC" id="5.3.1.24" evidence="3 9"/>
<keyword evidence="6 9" id="KW-0822">Tryptophan biosynthesis</keyword>
<proteinExistence type="inferred from homology"/>
<evidence type="ECO:0000256" key="1">
    <source>
        <dbReference type="ARBA" id="ARBA00001164"/>
    </source>
</evidence>
<dbReference type="EMBL" id="JBHRYA010000003">
    <property type="protein sequence ID" value="MFC3715729.1"/>
    <property type="molecule type" value="Genomic_DNA"/>
</dbReference>
<comment type="similarity">
    <text evidence="9">Belongs to the TrpF family.</text>
</comment>
<evidence type="ECO:0000256" key="4">
    <source>
        <dbReference type="ARBA" id="ARBA00022272"/>
    </source>
</evidence>
<dbReference type="HAMAP" id="MF_00135">
    <property type="entry name" value="PRAI"/>
    <property type="match status" value="1"/>
</dbReference>
<dbReference type="NCBIfam" id="NF002296">
    <property type="entry name" value="PRK01222.1-2"/>
    <property type="match status" value="1"/>
</dbReference>
<dbReference type="SUPFAM" id="SSF51366">
    <property type="entry name" value="Ribulose-phoshate binding barrel"/>
    <property type="match status" value="1"/>
</dbReference>
<evidence type="ECO:0000256" key="8">
    <source>
        <dbReference type="ARBA" id="ARBA00023235"/>
    </source>
</evidence>
<evidence type="ECO:0000259" key="10">
    <source>
        <dbReference type="Pfam" id="PF00697"/>
    </source>
</evidence>
<sequence>MSRTLFRTRIKFCGMTRAGDVRLASELGADAVGFIFAEGSPRCIHAREARLLRNALAPLVDAVAVFRDNAADDVREVVKQVRPSLLQFHGDEDDAFCRGFGVPYVKAIGMGNALVGDAVALQVRYPGAAAFLFDSHGDGIDGGSGQAFDWSRLPPGLVKPVILAGGLGIGNVFDAVVRTLPWGVDVSSGVEASPGHKDGDRMREFVEEVRRADCHVEPDIEAGTAGAATANGIKK</sequence>
<dbReference type="Pfam" id="PF00697">
    <property type="entry name" value="PRAI"/>
    <property type="match status" value="1"/>
</dbReference>
<dbReference type="PANTHER" id="PTHR42894:SF1">
    <property type="entry name" value="N-(5'-PHOSPHORIBOSYL)ANTHRANILATE ISOMERASE"/>
    <property type="match status" value="1"/>
</dbReference>
<keyword evidence="8 9" id="KW-0413">Isomerase</keyword>
<evidence type="ECO:0000256" key="3">
    <source>
        <dbReference type="ARBA" id="ARBA00012572"/>
    </source>
</evidence>
<organism evidence="11 12">
    <name type="scientific">Luteimonas soli</name>
    <dbReference type="NCBI Taxonomy" id="1648966"/>
    <lineage>
        <taxon>Bacteria</taxon>
        <taxon>Pseudomonadati</taxon>
        <taxon>Pseudomonadota</taxon>
        <taxon>Gammaproteobacteria</taxon>
        <taxon>Lysobacterales</taxon>
        <taxon>Lysobacteraceae</taxon>
        <taxon>Luteimonas</taxon>
    </lineage>
</organism>
<dbReference type="Gene3D" id="3.20.20.70">
    <property type="entry name" value="Aldolase class I"/>
    <property type="match status" value="1"/>
</dbReference>
<evidence type="ECO:0000256" key="2">
    <source>
        <dbReference type="ARBA" id="ARBA00004664"/>
    </source>
</evidence>
<gene>
    <name evidence="9" type="primary">trpF</name>
    <name evidence="11" type="ORF">ACFONC_06150</name>
</gene>
<comment type="caution">
    <text evidence="11">The sequence shown here is derived from an EMBL/GenBank/DDBJ whole genome shotgun (WGS) entry which is preliminary data.</text>
</comment>
<dbReference type="PANTHER" id="PTHR42894">
    <property type="entry name" value="N-(5'-PHOSPHORIBOSYL)ANTHRANILATE ISOMERASE"/>
    <property type="match status" value="1"/>
</dbReference>
<dbReference type="RefSeq" id="WP_386742830.1">
    <property type="nucleotide sequence ID" value="NZ_JBHRYA010000003.1"/>
</dbReference>
<dbReference type="InterPro" id="IPR001240">
    <property type="entry name" value="PRAI_dom"/>
</dbReference>
<dbReference type="InterPro" id="IPR011060">
    <property type="entry name" value="RibuloseP-bd_barrel"/>
</dbReference>
<comment type="pathway">
    <text evidence="2 9">Amino-acid biosynthesis; L-tryptophan biosynthesis; L-tryptophan from chorismate: step 3/5.</text>
</comment>
<evidence type="ECO:0000256" key="6">
    <source>
        <dbReference type="ARBA" id="ARBA00022822"/>
    </source>
</evidence>
<keyword evidence="7 9" id="KW-0057">Aromatic amino acid biosynthesis</keyword>
<keyword evidence="12" id="KW-1185">Reference proteome</keyword>
<evidence type="ECO:0000256" key="7">
    <source>
        <dbReference type="ARBA" id="ARBA00023141"/>
    </source>
</evidence>
<protein>
    <recommendedName>
        <fullName evidence="4 9">N-(5'-phosphoribosyl)anthranilate isomerase</fullName>
        <shortName evidence="9">PRAI</shortName>
        <ecNumber evidence="3 9">5.3.1.24</ecNumber>
    </recommendedName>
</protein>
<evidence type="ECO:0000313" key="12">
    <source>
        <dbReference type="Proteomes" id="UP001595705"/>
    </source>
</evidence>